<dbReference type="SMART" id="SM00116">
    <property type="entry name" value="CBS"/>
    <property type="match status" value="2"/>
</dbReference>
<name>A0A2V1GTK4_9GAMM</name>
<dbReference type="PANTHER" id="PTHR43080">
    <property type="entry name" value="CBS DOMAIN-CONTAINING PROTEIN CBSX3, MITOCHONDRIAL"/>
    <property type="match status" value="1"/>
</dbReference>
<reference evidence="4 5" key="1">
    <citation type="submission" date="2018-04" db="EMBL/GenBank/DDBJ databases">
        <title>Thalassorhabdus spongiae gen. nov., sp. nov., isolated from a marine sponge in South-West Iceland.</title>
        <authorList>
            <person name="Knobloch S."/>
            <person name="Daussin A."/>
            <person name="Johannsson R."/>
            <person name="Marteinsson V.T."/>
        </authorList>
    </citation>
    <scope>NUCLEOTIDE SEQUENCE [LARGE SCALE GENOMIC DNA]</scope>
    <source>
        <strain evidence="4 5">Hp12</strain>
    </source>
</reference>
<evidence type="ECO:0000259" key="3">
    <source>
        <dbReference type="PROSITE" id="PS51371"/>
    </source>
</evidence>
<proteinExistence type="predicted"/>
<dbReference type="Pfam" id="PF00571">
    <property type="entry name" value="CBS"/>
    <property type="match status" value="2"/>
</dbReference>
<gene>
    <name evidence="4" type="ORF">DC094_13750</name>
</gene>
<evidence type="ECO:0000313" key="5">
    <source>
        <dbReference type="Proteomes" id="UP000244906"/>
    </source>
</evidence>
<dbReference type="PROSITE" id="PS51371">
    <property type="entry name" value="CBS"/>
    <property type="match status" value="2"/>
</dbReference>
<feature type="domain" description="CBS" evidence="3">
    <location>
        <begin position="8"/>
        <end position="65"/>
    </location>
</feature>
<keyword evidence="5" id="KW-1185">Reference proteome</keyword>
<dbReference type="Gene3D" id="3.10.580.10">
    <property type="entry name" value="CBS-domain"/>
    <property type="match status" value="1"/>
</dbReference>
<comment type="caution">
    <text evidence="4">The sequence shown here is derived from an EMBL/GenBank/DDBJ whole genome shotgun (WGS) entry which is preliminary data.</text>
</comment>
<organism evidence="4 5">
    <name type="scientific">Pelagibaculum spongiae</name>
    <dbReference type="NCBI Taxonomy" id="2080658"/>
    <lineage>
        <taxon>Bacteria</taxon>
        <taxon>Pseudomonadati</taxon>
        <taxon>Pseudomonadota</taxon>
        <taxon>Gammaproteobacteria</taxon>
        <taxon>Oceanospirillales</taxon>
        <taxon>Pelagibaculum</taxon>
    </lineage>
</organism>
<dbReference type="EMBL" id="QDDL01000005">
    <property type="protein sequence ID" value="PVZ68344.1"/>
    <property type="molecule type" value="Genomic_DNA"/>
</dbReference>
<dbReference type="SUPFAM" id="SSF54631">
    <property type="entry name" value="CBS-domain pair"/>
    <property type="match status" value="1"/>
</dbReference>
<dbReference type="InterPro" id="IPR046342">
    <property type="entry name" value="CBS_dom_sf"/>
</dbReference>
<feature type="domain" description="CBS" evidence="3">
    <location>
        <begin position="75"/>
        <end position="134"/>
    </location>
</feature>
<accession>A0A2V1GTK4</accession>
<evidence type="ECO:0000256" key="1">
    <source>
        <dbReference type="ARBA" id="ARBA00023122"/>
    </source>
</evidence>
<dbReference type="RefSeq" id="WP_116687670.1">
    <property type="nucleotide sequence ID" value="NZ_CAWNYD010000005.1"/>
</dbReference>
<dbReference type="PANTHER" id="PTHR43080:SF26">
    <property type="entry name" value="REGULATORY PROTEIN"/>
    <property type="match status" value="1"/>
</dbReference>
<evidence type="ECO:0000256" key="2">
    <source>
        <dbReference type="PROSITE-ProRule" id="PRU00703"/>
    </source>
</evidence>
<dbReference type="AlphaFoldDB" id="A0A2V1GTK4"/>
<sequence>MAQAKDVMMHPAPTLQPQQSLSDAWHKFRQHHLSGLPVVDKQKHLVGFISEQDLIKQTLEEAYYSNVNVCIGDVMKAFPDSISPERDLMALASEMAETHRRFYPVVDEGRLVGLVVRRKVVDYLMELAAKPSPV</sequence>
<dbReference type="OrthoDB" id="9790355at2"/>
<keyword evidence="1 2" id="KW-0129">CBS domain</keyword>
<protein>
    <recommendedName>
        <fullName evidence="3">CBS domain-containing protein</fullName>
    </recommendedName>
</protein>
<evidence type="ECO:0000313" key="4">
    <source>
        <dbReference type="EMBL" id="PVZ68344.1"/>
    </source>
</evidence>
<dbReference type="InterPro" id="IPR051257">
    <property type="entry name" value="Diverse_CBS-Domain"/>
</dbReference>
<dbReference type="InterPro" id="IPR000644">
    <property type="entry name" value="CBS_dom"/>
</dbReference>
<dbReference type="Proteomes" id="UP000244906">
    <property type="component" value="Unassembled WGS sequence"/>
</dbReference>